<dbReference type="EMBL" id="CM002873">
    <property type="protein sequence ID" value="KFK34287.1"/>
    <property type="molecule type" value="Genomic_DNA"/>
</dbReference>
<protein>
    <submittedName>
        <fullName evidence="1">Uncharacterized protein</fullName>
    </submittedName>
</protein>
<name>A0A087GWN5_ARAAL</name>
<accession>A0A087GWN5</accession>
<dbReference type="Proteomes" id="UP000029120">
    <property type="component" value="Chromosome 5"/>
</dbReference>
<evidence type="ECO:0000313" key="2">
    <source>
        <dbReference type="Proteomes" id="UP000029120"/>
    </source>
</evidence>
<proteinExistence type="predicted"/>
<evidence type="ECO:0000313" key="1">
    <source>
        <dbReference type="EMBL" id="KFK34287.1"/>
    </source>
</evidence>
<organism evidence="1 2">
    <name type="scientific">Arabis alpina</name>
    <name type="common">Alpine rock-cress</name>
    <dbReference type="NCBI Taxonomy" id="50452"/>
    <lineage>
        <taxon>Eukaryota</taxon>
        <taxon>Viridiplantae</taxon>
        <taxon>Streptophyta</taxon>
        <taxon>Embryophyta</taxon>
        <taxon>Tracheophyta</taxon>
        <taxon>Spermatophyta</taxon>
        <taxon>Magnoliopsida</taxon>
        <taxon>eudicotyledons</taxon>
        <taxon>Gunneridae</taxon>
        <taxon>Pentapetalae</taxon>
        <taxon>rosids</taxon>
        <taxon>malvids</taxon>
        <taxon>Brassicales</taxon>
        <taxon>Brassicaceae</taxon>
        <taxon>Arabideae</taxon>
        <taxon>Arabis</taxon>
    </lineage>
</organism>
<gene>
    <name evidence="1" type="ordered locus">AALP_Aa5g125500</name>
</gene>
<reference evidence="2" key="1">
    <citation type="journal article" date="2015" name="Nat. Plants">
        <title>Genome expansion of Arabis alpina linked with retrotransposition and reduced symmetric DNA methylation.</title>
        <authorList>
            <person name="Willing E.M."/>
            <person name="Rawat V."/>
            <person name="Mandakova T."/>
            <person name="Maumus F."/>
            <person name="James G.V."/>
            <person name="Nordstroem K.J."/>
            <person name="Becker C."/>
            <person name="Warthmann N."/>
            <person name="Chica C."/>
            <person name="Szarzynska B."/>
            <person name="Zytnicki M."/>
            <person name="Albani M.C."/>
            <person name="Kiefer C."/>
            <person name="Bergonzi S."/>
            <person name="Castaings L."/>
            <person name="Mateos J.L."/>
            <person name="Berns M.C."/>
            <person name="Bujdoso N."/>
            <person name="Piofczyk T."/>
            <person name="de Lorenzo L."/>
            <person name="Barrero-Sicilia C."/>
            <person name="Mateos I."/>
            <person name="Piednoel M."/>
            <person name="Hagmann J."/>
            <person name="Chen-Min-Tao R."/>
            <person name="Iglesias-Fernandez R."/>
            <person name="Schuster S.C."/>
            <person name="Alonso-Blanco C."/>
            <person name="Roudier F."/>
            <person name="Carbonero P."/>
            <person name="Paz-Ares J."/>
            <person name="Davis S.J."/>
            <person name="Pecinka A."/>
            <person name="Quesneville H."/>
            <person name="Colot V."/>
            <person name="Lysak M.A."/>
            <person name="Weigel D."/>
            <person name="Coupland G."/>
            <person name="Schneeberger K."/>
        </authorList>
    </citation>
    <scope>NUCLEOTIDE SEQUENCE [LARGE SCALE GENOMIC DNA]</scope>
    <source>
        <strain evidence="2">cv. Pajares</strain>
    </source>
</reference>
<sequence length="34" mass="3974">MIYTTNPLQTDTRLADFDESTHLKIQKLKTLHSL</sequence>
<dbReference type="AlphaFoldDB" id="A0A087GWN5"/>
<dbReference type="Gramene" id="KFK34287">
    <property type="protein sequence ID" value="KFK34287"/>
    <property type="gene ID" value="AALP_AA5G125500"/>
</dbReference>
<keyword evidence="2" id="KW-1185">Reference proteome</keyword>